<proteinExistence type="predicted"/>
<gene>
    <name evidence="1" type="ORF">LMS43_07830</name>
</gene>
<sequence>MNTLRLAALEALLLTDPLQKVDAVNALHLELPVGAEQSIQDPGGIPGRPSHLEFVLPQKVPRRSVHTLQGRAALVHSLAHIEFNAINLALDIIWRYPNLSDRFYGGWLTVAKEEALHFSLLQAHLSTLGFNYGDFPCHDGLWEMAERTKDNLLARLALVPRTLEARGLDACPVVREKFAQAGDQQAAQILDVILRDEVGHVALGNYWYRRLCREQERCDFDTYQQLAKQHRAPRLRGPFNRPARLEAGFTERELQALEEQA</sequence>
<organism evidence="1 2">
    <name type="scientific">Alcaligenes endophyticus</name>
    <dbReference type="NCBI Taxonomy" id="1929088"/>
    <lineage>
        <taxon>Bacteria</taxon>
        <taxon>Pseudomonadati</taxon>
        <taxon>Pseudomonadota</taxon>
        <taxon>Betaproteobacteria</taxon>
        <taxon>Burkholderiales</taxon>
        <taxon>Alcaligenaceae</taxon>
        <taxon>Alcaligenes</taxon>
    </lineage>
</organism>
<dbReference type="InterPro" id="IPR007402">
    <property type="entry name" value="DUF455"/>
</dbReference>
<accession>A0ABT8EIS7</accession>
<dbReference type="CDD" id="cd00657">
    <property type="entry name" value="Ferritin_like"/>
    <property type="match status" value="1"/>
</dbReference>
<name>A0ABT8EIS7_9BURK</name>
<dbReference type="RefSeq" id="WP_266124818.1">
    <property type="nucleotide sequence ID" value="NZ_JAJHNU010000001.1"/>
</dbReference>
<dbReference type="SUPFAM" id="SSF47240">
    <property type="entry name" value="Ferritin-like"/>
    <property type="match status" value="1"/>
</dbReference>
<evidence type="ECO:0000313" key="1">
    <source>
        <dbReference type="EMBL" id="MDN4121193.1"/>
    </source>
</evidence>
<dbReference type="Pfam" id="PF04305">
    <property type="entry name" value="DUF455"/>
    <property type="match status" value="1"/>
</dbReference>
<comment type="caution">
    <text evidence="1">The sequence shown here is derived from an EMBL/GenBank/DDBJ whole genome shotgun (WGS) entry which is preliminary data.</text>
</comment>
<dbReference type="PIRSF" id="PIRSF012318">
    <property type="entry name" value="UCP012318"/>
    <property type="match status" value="1"/>
</dbReference>
<dbReference type="EMBL" id="JAJHNU010000001">
    <property type="protein sequence ID" value="MDN4121193.1"/>
    <property type="molecule type" value="Genomic_DNA"/>
</dbReference>
<dbReference type="PANTHER" id="PTHR42782:SF4">
    <property type="entry name" value="DUF455 DOMAIN-CONTAINING PROTEIN"/>
    <property type="match status" value="1"/>
</dbReference>
<dbReference type="Proteomes" id="UP001168613">
    <property type="component" value="Unassembled WGS sequence"/>
</dbReference>
<dbReference type="InterPro" id="IPR009078">
    <property type="entry name" value="Ferritin-like_SF"/>
</dbReference>
<keyword evidence="2" id="KW-1185">Reference proteome</keyword>
<protein>
    <submittedName>
        <fullName evidence="1">Ferritin-like domain-containing protein</fullName>
    </submittedName>
</protein>
<evidence type="ECO:0000313" key="2">
    <source>
        <dbReference type="Proteomes" id="UP001168613"/>
    </source>
</evidence>
<dbReference type="PANTHER" id="PTHR42782">
    <property type="entry name" value="SI:CH73-314G15.3"/>
    <property type="match status" value="1"/>
</dbReference>
<dbReference type="InterPro" id="IPR011197">
    <property type="entry name" value="UCP012318"/>
</dbReference>
<reference evidence="1" key="1">
    <citation type="submission" date="2021-11" db="EMBL/GenBank/DDBJ databases">
        <title>Draft genome sequence of Alcaligenes endophyticus type strain CCUG 75668T.</title>
        <authorList>
            <person name="Salva-Serra F."/>
            <person name="Duran R.E."/>
            <person name="Seeger M."/>
            <person name="Moore E.R.B."/>
            <person name="Jaen-Luchoro D."/>
        </authorList>
    </citation>
    <scope>NUCLEOTIDE SEQUENCE</scope>
    <source>
        <strain evidence="1">CCUG 75668</strain>
    </source>
</reference>